<dbReference type="SUPFAM" id="SSF48452">
    <property type="entry name" value="TPR-like"/>
    <property type="match status" value="2"/>
</dbReference>
<name>A0A7X1TSS7_9DEIO</name>
<feature type="compositionally biased region" description="Low complexity" evidence="4">
    <location>
        <begin position="35"/>
        <end position="65"/>
    </location>
</feature>
<accession>A0A7X1TSS7</accession>
<dbReference type="PANTHER" id="PTHR44858:SF1">
    <property type="entry name" value="UDP-N-ACETYLGLUCOSAMINE--PEPTIDE N-ACETYLGLUCOSAMINYLTRANSFERASE SPINDLY-RELATED"/>
    <property type="match status" value="1"/>
</dbReference>
<dbReference type="InterPro" id="IPR050498">
    <property type="entry name" value="Ycf3"/>
</dbReference>
<dbReference type="EMBL" id="WBSL01000009">
    <property type="protein sequence ID" value="MPY67764.1"/>
    <property type="molecule type" value="Genomic_DNA"/>
</dbReference>
<comment type="caution">
    <text evidence="5">The sequence shown here is derived from an EMBL/GenBank/DDBJ whole genome shotgun (WGS) entry which is preliminary data.</text>
</comment>
<proteinExistence type="predicted"/>
<feature type="region of interest" description="Disordered" evidence="4">
    <location>
        <begin position="35"/>
        <end position="75"/>
    </location>
</feature>
<dbReference type="Gene3D" id="1.25.40.10">
    <property type="entry name" value="Tetratricopeptide repeat domain"/>
    <property type="match status" value="5"/>
</dbReference>
<dbReference type="PROSITE" id="PS50005">
    <property type="entry name" value="TPR"/>
    <property type="match status" value="2"/>
</dbReference>
<dbReference type="Proteomes" id="UP000484842">
    <property type="component" value="Unassembled WGS sequence"/>
</dbReference>
<evidence type="ECO:0000256" key="2">
    <source>
        <dbReference type="ARBA" id="ARBA00022803"/>
    </source>
</evidence>
<keyword evidence="1" id="KW-0677">Repeat</keyword>
<feature type="repeat" description="TPR" evidence="3">
    <location>
        <begin position="426"/>
        <end position="459"/>
    </location>
</feature>
<protein>
    <submittedName>
        <fullName evidence="5">Tetratricopeptide repeat protein</fullName>
    </submittedName>
</protein>
<organism evidence="5 6">
    <name type="scientific">Deinococcus terrestris</name>
    <dbReference type="NCBI Taxonomy" id="2651870"/>
    <lineage>
        <taxon>Bacteria</taxon>
        <taxon>Thermotogati</taxon>
        <taxon>Deinococcota</taxon>
        <taxon>Deinococci</taxon>
        <taxon>Deinococcales</taxon>
        <taxon>Deinococcaceae</taxon>
        <taxon>Deinococcus</taxon>
    </lineage>
</organism>
<dbReference type="InterPro" id="IPR011990">
    <property type="entry name" value="TPR-like_helical_dom_sf"/>
</dbReference>
<dbReference type="InterPro" id="IPR019734">
    <property type="entry name" value="TPR_rpt"/>
</dbReference>
<evidence type="ECO:0000256" key="3">
    <source>
        <dbReference type="PROSITE-ProRule" id="PRU00339"/>
    </source>
</evidence>
<keyword evidence="6" id="KW-1185">Reference proteome</keyword>
<dbReference type="PANTHER" id="PTHR44858">
    <property type="entry name" value="TETRATRICOPEPTIDE REPEAT PROTEIN 6"/>
    <property type="match status" value="1"/>
</dbReference>
<gene>
    <name evidence="5" type="ORF">F8S09_13920</name>
</gene>
<evidence type="ECO:0000313" key="6">
    <source>
        <dbReference type="Proteomes" id="UP000484842"/>
    </source>
</evidence>
<evidence type="ECO:0000256" key="1">
    <source>
        <dbReference type="ARBA" id="ARBA00022737"/>
    </source>
</evidence>
<dbReference type="SMART" id="SM00028">
    <property type="entry name" value="TPR"/>
    <property type="match status" value="8"/>
</dbReference>
<reference evidence="5 6" key="1">
    <citation type="submission" date="2019-10" db="EMBL/GenBank/DDBJ databases">
        <title>Deinococcus sp. isolated from soil.</title>
        <authorList>
            <person name="Li Y."/>
            <person name="Wang J."/>
        </authorList>
    </citation>
    <scope>NUCLEOTIDE SEQUENCE [LARGE SCALE GENOMIC DNA]</scope>
    <source>
        <strain evidence="5 6">SDU3-2</strain>
    </source>
</reference>
<sequence length="532" mass="55294">MLGLLLAAVPHAAAQTLLDTSAAVSVQTTLLQTQPGGVPVTVPAVPTPSAAPAAPGTAAPSTTAAPTPPTLTPAQQQTLGQGREALGAGDLVRARRLFESLVAAQYTHPEGHFGLGLTLLALGDLRGAAFEFNRLLELAPDRFEAPYNLGVIASREGRFADARRLYEEAATLSRGKAGPAAERQVLEALAGEQRRAGDWTALSATLAQAAALDPSDRDLAFRLAQAQVRAGQGVEALPGLYALLSREPGRVDAALLLADIYAGQNLPERAVRELDTVLPRVTKASDRATLNLRKADVLAAAGDTRGAVLAAQEATRLDPARPAAFARLGELRAVRGDRAGAQAAYAQAARLAPKDAAIRTALGATRLALGLNAQARQDAAQALALKPDAATRARALYVQGVAAYRLGDLAAARTALRQSTQAAPSADAYLWLGLTAYAQKDYAGAAGALTTSVKLDPTPTARQNLGSALLAASRYAEAEAILRGLTGEQPRNAEAWYLLGLSLRSQGREAQARPALKTAADLGHRRAAEALR</sequence>
<keyword evidence="2 3" id="KW-0802">TPR repeat</keyword>
<dbReference type="AlphaFoldDB" id="A0A7X1TSS7"/>
<dbReference type="Pfam" id="PF14559">
    <property type="entry name" value="TPR_19"/>
    <property type="match status" value="1"/>
</dbReference>
<dbReference type="Pfam" id="PF13432">
    <property type="entry name" value="TPR_16"/>
    <property type="match status" value="3"/>
</dbReference>
<evidence type="ECO:0000313" key="5">
    <source>
        <dbReference type="EMBL" id="MPY67764.1"/>
    </source>
</evidence>
<evidence type="ECO:0000256" key="4">
    <source>
        <dbReference type="SAM" id="MobiDB-lite"/>
    </source>
</evidence>
<feature type="repeat" description="TPR" evidence="3">
    <location>
        <begin position="109"/>
        <end position="142"/>
    </location>
</feature>